<name>A0A076YME2_9CAUD</name>
<organism evidence="1 2">
    <name type="scientific">Mycobacterium phage Piro94</name>
    <dbReference type="NCBI Taxonomy" id="1527520"/>
    <lineage>
        <taxon>Viruses</taxon>
        <taxon>Duplodnaviria</taxon>
        <taxon>Heunggongvirae</taxon>
        <taxon>Uroviricota</taxon>
        <taxon>Caudoviricetes</taxon>
        <taxon>Turbidovirus</taxon>
        <taxon>Turbidovirus piro94</taxon>
    </lineage>
</organism>
<dbReference type="EMBL" id="KM197169">
    <property type="protein sequence ID" value="AIK67809.1"/>
    <property type="molecule type" value="Genomic_DNA"/>
</dbReference>
<protein>
    <submittedName>
        <fullName evidence="1">Uncharacterized protein</fullName>
    </submittedName>
</protein>
<dbReference type="RefSeq" id="YP_009198306.1">
    <property type="nucleotide sequence ID" value="NC_028794.1"/>
</dbReference>
<proteinExistence type="predicted"/>
<dbReference type="GeneID" id="26625448"/>
<evidence type="ECO:0000313" key="1">
    <source>
        <dbReference type="EMBL" id="AIK67809.1"/>
    </source>
</evidence>
<keyword evidence="2" id="KW-1185">Reference proteome</keyword>
<reference evidence="1 2" key="1">
    <citation type="submission" date="2014-07" db="EMBL/GenBank/DDBJ databases">
        <authorList>
            <person name="Edwards J.M."/>
            <person name="Maric E."/>
            <person name="Piro B.S."/>
            <person name="Zarchy R.E."/>
            <person name="Bollivar D.W."/>
            <person name="Anders K.R."/>
            <person name="Braun M.A."/>
            <person name="Delesalle V.A."/>
            <person name="Hughes L.E."/>
            <person name="Ware V.C."/>
            <person name="Bradley K.W."/>
            <person name="Barker L.P."/>
            <person name="Asai D.J."/>
            <person name="Bowman C.A."/>
            <person name="Russell D.A."/>
            <person name="Pope W.H."/>
            <person name="Jacobs-Sera D."/>
            <person name="Hendrix R.W."/>
            <person name="Hatfull G.F."/>
        </authorList>
    </citation>
    <scope>NUCLEOTIDE SEQUENCE [LARGE SCALE GENOMIC DNA]</scope>
</reference>
<dbReference type="Proteomes" id="UP000207645">
    <property type="component" value="Segment"/>
</dbReference>
<accession>A0A076YME2</accession>
<dbReference type="KEGG" id="vg:26625448"/>
<dbReference type="OrthoDB" id="8827at10239"/>
<evidence type="ECO:0000313" key="2">
    <source>
        <dbReference type="Proteomes" id="UP000207645"/>
    </source>
</evidence>
<gene>
    <name evidence="1" type="ORF">PBI_PIRO94_93</name>
</gene>
<sequence>MATERMIVWEGKSELTGEDLIVLATGVPTKGSKARKSSNVKTGDMIQIAILRADVNPTEAIKLGLDKATCGDCPFRSVASGGDGGCYTHKSLRRGHAQTSSWNAHARKGSVPFDLSRFEGQRVRFGSYGDPAAVPFEVWEAIAAVADGVTGYTHQWRIADPRFAELCMASADTVGQRREARMKGYRTFRPRPGNAPREAGEVTCPASAEAGFKTTCSTCMACGGNSTGRKQDITIILH</sequence>